<evidence type="ECO:0000313" key="1">
    <source>
        <dbReference type="EMBL" id="MPC24556.1"/>
    </source>
</evidence>
<dbReference type="Proteomes" id="UP000324222">
    <property type="component" value="Unassembled WGS sequence"/>
</dbReference>
<proteinExistence type="predicted"/>
<reference evidence="1 2" key="1">
    <citation type="submission" date="2019-05" db="EMBL/GenBank/DDBJ databases">
        <title>Another draft genome of Portunus trituberculatus and its Hox gene families provides insights of decapod evolution.</title>
        <authorList>
            <person name="Jeong J.-H."/>
            <person name="Song I."/>
            <person name="Kim S."/>
            <person name="Choi T."/>
            <person name="Kim D."/>
            <person name="Ryu S."/>
            <person name="Kim W."/>
        </authorList>
    </citation>
    <scope>NUCLEOTIDE SEQUENCE [LARGE SCALE GENOMIC DNA]</scope>
    <source>
        <tissue evidence="1">Muscle</tissue>
    </source>
</reference>
<keyword evidence="2" id="KW-1185">Reference proteome</keyword>
<gene>
    <name evidence="1" type="ORF">E2C01_017638</name>
</gene>
<sequence length="63" mass="7477">MIIYKPDECRAYTVAAHEEINEYTVRDWYSHWGLEVRQTPFWQQCLSGNTTETQQNSTQHAIT</sequence>
<accession>A0A5B7DUD4</accession>
<name>A0A5B7DUD4_PORTR</name>
<evidence type="ECO:0000313" key="2">
    <source>
        <dbReference type="Proteomes" id="UP000324222"/>
    </source>
</evidence>
<comment type="caution">
    <text evidence="1">The sequence shown here is derived from an EMBL/GenBank/DDBJ whole genome shotgun (WGS) entry which is preliminary data.</text>
</comment>
<organism evidence="1 2">
    <name type="scientific">Portunus trituberculatus</name>
    <name type="common">Swimming crab</name>
    <name type="synonym">Neptunus trituberculatus</name>
    <dbReference type="NCBI Taxonomy" id="210409"/>
    <lineage>
        <taxon>Eukaryota</taxon>
        <taxon>Metazoa</taxon>
        <taxon>Ecdysozoa</taxon>
        <taxon>Arthropoda</taxon>
        <taxon>Crustacea</taxon>
        <taxon>Multicrustacea</taxon>
        <taxon>Malacostraca</taxon>
        <taxon>Eumalacostraca</taxon>
        <taxon>Eucarida</taxon>
        <taxon>Decapoda</taxon>
        <taxon>Pleocyemata</taxon>
        <taxon>Brachyura</taxon>
        <taxon>Eubrachyura</taxon>
        <taxon>Portunoidea</taxon>
        <taxon>Portunidae</taxon>
        <taxon>Portuninae</taxon>
        <taxon>Portunus</taxon>
    </lineage>
</organism>
<dbReference type="EMBL" id="VSRR010001343">
    <property type="protein sequence ID" value="MPC24556.1"/>
    <property type="molecule type" value="Genomic_DNA"/>
</dbReference>
<dbReference type="AlphaFoldDB" id="A0A5B7DUD4"/>
<protein>
    <submittedName>
        <fullName evidence="1">Uncharacterized protein</fullName>
    </submittedName>
</protein>